<dbReference type="KEGG" id="atl:Athai_59490"/>
<dbReference type="RefSeq" id="WP_239157242.1">
    <property type="nucleotide sequence ID" value="NZ_AP023355.1"/>
</dbReference>
<dbReference type="SUPFAM" id="SSF53850">
    <property type="entry name" value="Periplasmic binding protein-like II"/>
    <property type="match status" value="1"/>
</dbReference>
<reference evidence="4 5" key="1">
    <citation type="submission" date="2020-08" db="EMBL/GenBank/DDBJ databases">
        <title>Whole genome shotgun sequence of Actinocatenispora thailandica NBRC 105041.</title>
        <authorList>
            <person name="Komaki H."/>
            <person name="Tamura T."/>
        </authorList>
    </citation>
    <scope>NUCLEOTIDE SEQUENCE [LARGE SCALE GENOMIC DNA]</scope>
    <source>
        <strain evidence="4 5">NBRC 105041</strain>
    </source>
</reference>
<dbReference type="Gene3D" id="3.40.190.10">
    <property type="entry name" value="Periplasmic binding protein-like II"/>
    <property type="match status" value="2"/>
</dbReference>
<protein>
    <submittedName>
        <fullName evidence="4">ABC transporter substrate-binding protein</fullName>
    </submittedName>
</protein>
<evidence type="ECO:0000256" key="2">
    <source>
        <dbReference type="SAM" id="SignalP"/>
    </source>
</evidence>
<keyword evidence="5" id="KW-1185">Reference proteome</keyword>
<gene>
    <name evidence="4" type="ORF">Athai_59490</name>
</gene>
<name>A0A7R7DVA3_9ACTN</name>
<evidence type="ECO:0000313" key="5">
    <source>
        <dbReference type="Proteomes" id="UP000611640"/>
    </source>
</evidence>
<dbReference type="EMBL" id="AP023355">
    <property type="protein sequence ID" value="BCJ38446.1"/>
    <property type="molecule type" value="Genomic_DNA"/>
</dbReference>
<feature type="signal peptide" evidence="2">
    <location>
        <begin position="1"/>
        <end position="30"/>
    </location>
</feature>
<evidence type="ECO:0000313" key="4">
    <source>
        <dbReference type="EMBL" id="BCJ38446.1"/>
    </source>
</evidence>
<organism evidence="4 5">
    <name type="scientific">Actinocatenispora thailandica</name>
    <dbReference type="NCBI Taxonomy" id="227318"/>
    <lineage>
        <taxon>Bacteria</taxon>
        <taxon>Bacillati</taxon>
        <taxon>Actinomycetota</taxon>
        <taxon>Actinomycetes</taxon>
        <taxon>Micromonosporales</taxon>
        <taxon>Micromonosporaceae</taxon>
        <taxon>Actinocatenispora</taxon>
    </lineage>
</organism>
<dbReference type="SMART" id="SM00062">
    <property type="entry name" value="PBPb"/>
    <property type="match status" value="1"/>
</dbReference>
<feature type="chain" id="PRO_5031438217" evidence="2">
    <location>
        <begin position="31"/>
        <end position="304"/>
    </location>
</feature>
<sequence length="304" mass="31667">MTDNSQWSRRTLLRSAAVGGGLLTVPGLLAACSRTQTGTGASKEDTLSKIKSSKTVTIGFAGEQPYGFKKGGELTGEAPTLHKKIFGELGITNVKGVLVQNFDALIPGLTAGHFDVISAGMSITPERCKKVLFSEPEFTGATALMVKKGNPKKLSALKSVATSGATLGVLTAAVEKGYAQAYGVSDSKIKSYGSQQDALDAMLNGQIDAIALTDISLHWLAHLNAGKPVEVLASFVPVVKGTKQTSAGGAVFRKSDTSLQAAFNKKLKAITSNESEYLSLLKPFGFGKNNVPPASLTTSKLCAG</sequence>
<dbReference type="GO" id="GO:0033294">
    <property type="term" value="F:ectoine binding"/>
    <property type="evidence" value="ECO:0007669"/>
    <property type="project" value="InterPro"/>
</dbReference>
<dbReference type="PROSITE" id="PS51318">
    <property type="entry name" value="TAT"/>
    <property type="match status" value="1"/>
</dbReference>
<dbReference type="InterPro" id="IPR001638">
    <property type="entry name" value="Solute-binding_3/MltF_N"/>
</dbReference>
<dbReference type="Pfam" id="PF00497">
    <property type="entry name" value="SBP_bac_3"/>
    <property type="match status" value="1"/>
</dbReference>
<accession>A0A7R7DVA3</accession>
<proteinExistence type="predicted"/>
<dbReference type="AlphaFoldDB" id="A0A7R7DVA3"/>
<dbReference type="InterPro" id="IPR014337">
    <property type="entry name" value="Ectoine_EhuB"/>
</dbReference>
<dbReference type="NCBIfam" id="TIGR02995">
    <property type="entry name" value="ectoine_ehuB"/>
    <property type="match status" value="1"/>
</dbReference>
<dbReference type="Proteomes" id="UP000611640">
    <property type="component" value="Chromosome"/>
</dbReference>
<dbReference type="PANTHER" id="PTHR35936:SF17">
    <property type="entry name" value="ARGININE-BINDING EXTRACELLULAR PROTEIN ARTP"/>
    <property type="match status" value="1"/>
</dbReference>
<dbReference type="InterPro" id="IPR006311">
    <property type="entry name" value="TAT_signal"/>
</dbReference>
<dbReference type="PANTHER" id="PTHR35936">
    <property type="entry name" value="MEMBRANE-BOUND LYTIC MUREIN TRANSGLYCOSYLASE F"/>
    <property type="match status" value="1"/>
</dbReference>
<evidence type="ECO:0000256" key="1">
    <source>
        <dbReference type="ARBA" id="ARBA00022729"/>
    </source>
</evidence>
<keyword evidence="1 2" id="KW-0732">Signal</keyword>
<evidence type="ECO:0000259" key="3">
    <source>
        <dbReference type="SMART" id="SM00062"/>
    </source>
</evidence>
<dbReference type="GO" id="GO:0051470">
    <property type="term" value="P:ectoine transmembrane transport"/>
    <property type="evidence" value="ECO:0007669"/>
    <property type="project" value="InterPro"/>
</dbReference>
<feature type="domain" description="Solute-binding protein family 3/N-terminal" evidence="3">
    <location>
        <begin position="55"/>
        <end position="281"/>
    </location>
</feature>